<feature type="chain" id="PRO_5045475373" evidence="1">
    <location>
        <begin position="23"/>
        <end position="154"/>
    </location>
</feature>
<evidence type="ECO:0000256" key="1">
    <source>
        <dbReference type="SAM" id="SignalP"/>
    </source>
</evidence>
<reference evidence="2 3" key="1">
    <citation type="submission" date="2023-04" db="EMBL/GenBank/DDBJ databases">
        <title>Marinoamorphus aggregata gen. nov., sp. Nov., isolate from tissue of brittle star Ophioplocus japonicus.</title>
        <authorList>
            <person name="Kawano K."/>
            <person name="Sawayama S."/>
            <person name="Nakagawa S."/>
        </authorList>
    </citation>
    <scope>NUCLEOTIDE SEQUENCE [LARGE SCALE GENOMIC DNA]</scope>
    <source>
        <strain evidence="2 3">NKW23</strain>
    </source>
</reference>
<sequence>MNRPGLAILSLLASLAAAPAVAQSGADIGVLTCKLTDVDNAVVYTEETFACEFKPAKGKAETYVGQIKQVGIDLSIDKNVELVWAVLALTEVAYQPGSLTGTYVGTGADVALGGGVGAKVLVGGGENAFSLQPVSVAGIVGAGASVGLQEFELK</sequence>
<dbReference type="Pfam" id="PF06186">
    <property type="entry name" value="DUF992"/>
    <property type="match status" value="1"/>
</dbReference>
<comment type="caution">
    <text evidence="2">The sequence shown here is derived from an EMBL/GenBank/DDBJ whole genome shotgun (WGS) entry which is preliminary data.</text>
</comment>
<proteinExistence type="predicted"/>
<dbReference type="Proteomes" id="UP001239909">
    <property type="component" value="Unassembled WGS sequence"/>
</dbReference>
<evidence type="ECO:0000313" key="2">
    <source>
        <dbReference type="EMBL" id="GMG85182.1"/>
    </source>
</evidence>
<dbReference type="InterPro" id="IPR009333">
    <property type="entry name" value="DUF992"/>
</dbReference>
<dbReference type="EMBL" id="BSYI01000054">
    <property type="protein sequence ID" value="GMG85182.1"/>
    <property type="molecule type" value="Genomic_DNA"/>
</dbReference>
<keyword evidence="1" id="KW-0732">Signal</keyword>
<organism evidence="2 3">
    <name type="scientific">Paralimibaculum aggregatum</name>
    <dbReference type="NCBI Taxonomy" id="3036245"/>
    <lineage>
        <taxon>Bacteria</taxon>
        <taxon>Pseudomonadati</taxon>
        <taxon>Pseudomonadota</taxon>
        <taxon>Alphaproteobacteria</taxon>
        <taxon>Rhodobacterales</taxon>
        <taxon>Paracoccaceae</taxon>
        <taxon>Paralimibaculum</taxon>
    </lineage>
</organism>
<accession>A0ABQ6LSY7</accession>
<name>A0ABQ6LSY7_9RHOB</name>
<keyword evidence="3" id="KW-1185">Reference proteome</keyword>
<protein>
    <submittedName>
        <fullName evidence="2">DUF992 domain-containing protein</fullName>
    </submittedName>
</protein>
<evidence type="ECO:0000313" key="3">
    <source>
        <dbReference type="Proteomes" id="UP001239909"/>
    </source>
</evidence>
<gene>
    <name evidence="2" type="ORF">LNKW23_43980</name>
</gene>
<dbReference type="RefSeq" id="WP_285674448.1">
    <property type="nucleotide sequence ID" value="NZ_BSYI01000054.1"/>
</dbReference>
<feature type="signal peptide" evidence="1">
    <location>
        <begin position="1"/>
        <end position="22"/>
    </location>
</feature>